<organism evidence="1 2">
    <name type="scientific">Romanomermis culicivorax</name>
    <name type="common">Nematode worm</name>
    <dbReference type="NCBI Taxonomy" id="13658"/>
    <lineage>
        <taxon>Eukaryota</taxon>
        <taxon>Metazoa</taxon>
        <taxon>Ecdysozoa</taxon>
        <taxon>Nematoda</taxon>
        <taxon>Enoplea</taxon>
        <taxon>Dorylaimia</taxon>
        <taxon>Mermithida</taxon>
        <taxon>Mermithoidea</taxon>
        <taxon>Mermithidae</taxon>
        <taxon>Romanomermis</taxon>
    </lineage>
</organism>
<proteinExistence type="predicted"/>
<dbReference type="AlphaFoldDB" id="A0A915IQ44"/>
<sequence length="97" mass="11093">MESNTYFAQILKLSFLRGQIPIGTFKHIKPQPQVDLRLKAIFLHGPISPSMARTVVFSSLSRSTTLPNDKQMPNHENIFKSTTSQQNVSIFEQKYIQ</sequence>
<dbReference type="WBParaSite" id="nRc.2.0.1.t15926-RA">
    <property type="protein sequence ID" value="nRc.2.0.1.t15926-RA"/>
    <property type="gene ID" value="nRc.2.0.1.g15926"/>
</dbReference>
<keyword evidence="1" id="KW-1185">Reference proteome</keyword>
<evidence type="ECO:0000313" key="1">
    <source>
        <dbReference type="Proteomes" id="UP000887565"/>
    </source>
</evidence>
<evidence type="ECO:0000313" key="2">
    <source>
        <dbReference type="WBParaSite" id="nRc.2.0.1.t15926-RA"/>
    </source>
</evidence>
<accession>A0A915IQ44</accession>
<name>A0A915IQ44_ROMCU</name>
<dbReference type="Proteomes" id="UP000887565">
    <property type="component" value="Unplaced"/>
</dbReference>
<reference evidence="2" key="1">
    <citation type="submission" date="2022-11" db="UniProtKB">
        <authorList>
            <consortium name="WormBaseParasite"/>
        </authorList>
    </citation>
    <scope>IDENTIFICATION</scope>
</reference>
<protein>
    <submittedName>
        <fullName evidence="2">Uncharacterized protein</fullName>
    </submittedName>
</protein>